<dbReference type="PATRIC" id="fig|1195763.3.peg.4498"/>
<dbReference type="SUPFAM" id="SSF50249">
    <property type="entry name" value="Nucleic acid-binding proteins"/>
    <property type="match status" value="1"/>
</dbReference>
<evidence type="ECO:0000313" key="4">
    <source>
        <dbReference type="EMBL" id="KLV02930.1"/>
    </source>
</evidence>
<dbReference type="Pfam" id="PF02303">
    <property type="entry name" value="Phage_DNA_bind"/>
    <property type="match status" value="1"/>
</dbReference>
<evidence type="ECO:0000256" key="3">
    <source>
        <dbReference type="ARBA" id="ARBA00030596"/>
    </source>
</evidence>
<protein>
    <recommendedName>
        <fullName evidence="3">Single-stranded DNA-binding protein</fullName>
    </recommendedName>
</protein>
<dbReference type="RefSeq" id="WP_047880878.1">
    <property type="nucleotide sequence ID" value="NZ_LDOT01000041.1"/>
</dbReference>
<keyword evidence="2" id="KW-0238">DNA-binding</keyword>
<organism evidence="4 5">
    <name type="scientific">Photobacterium aquae</name>
    <dbReference type="NCBI Taxonomy" id="1195763"/>
    <lineage>
        <taxon>Bacteria</taxon>
        <taxon>Pseudomonadati</taxon>
        <taxon>Pseudomonadota</taxon>
        <taxon>Gammaproteobacteria</taxon>
        <taxon>Vibrionales</taxon>
        <taxon>Vibrionaceae</taxon>
        <taxon>Photobacterium</taxon>
    </lineage>
</organism>
<evidence type="ECO:0000313" key="5">
    <source>
        <dbReference type="Proteomes" id="UP000036097"/>
    </source>
</evidence>
<proteinExistence type="predicted"/>
<dbReference type="Proteomes" id="UP000036097">
    <property type="component" value="Unassembled WGS sequence"/>
</dbReference>
<dbReference type="InterPro" id="IPR012340">
    <property type="entry name" value="NA-bd_OB-fold"/>
</dbReference>
<gene>
    <name evidence="4" type="ORF">ABT56_20970</name>
</gene>
<evidence type="ECO:0000256" key="1">
    <source>
        <dbReference type="ARBA" id="ARBA00022705"/>
    </source>
</evidence>
<comment type="caution">
    <text evidence="4">The sequence shown here is derived from an EMBL/GenBank/DDBJ whole genome shotgun (WGS) entry which is preliminary data.</text>
</comment>
<sequence>MPKIEIFAEDVKVSSRTMPGKDGKPPRTIYEQDAYIYCEGKFPTLMKVSLEDGQPPYAAGLYTFHGSSYIVNNFGNVELKKFGKVITPMEVEI</sequence>
<keyword evidence="1" id="KW-0235">DNA replication</keyword>
<dbReference type="GO" id="GO:0006260">
    <property type="term" value="P:DNA replication"/>
    <property type="evidence" value="ECO:0007669"/>
    <property type="project" value="UniProtKB-KW"/>
</dbReference>
<dbReference type="OrthoDB" id="6106682at2"/>
<dbReference type="GO" id="GO:0003697">
    <property type="term" value="F:single-stranded DNA binding"/>
    <property type="evidence" value="ECO:0007669"/>
    <property type="project" value="InterPro"/>
</dbReference>
<reference evidence="4 5" key="1">
    <citation type="submission" date="2015-05" db="EMBL/GenBank/DDBJ databases">
        <title>Photobacterium galathea sp. nov.</title>
        <authorList>
            <person name="Machado H."/>
            <person name="Gram L."/>
        </authorList>
    </citation>
    <scope>NUCLEOTIDE SEQUENCE [LARGE SCALE GENOMIC DNA]</scope>
    <source>
        <strain evidence="4 5">CGMCC 1.12159</strain>
    </source>
</reference>
<evidence type="ECO:0000256" key="2">
    <source>
        <dbReference type="ARBA" id="ARBA00023125"/>
    </source>
</evidence>
<dbReference type="Gene3D" id="2.40.50.140">
    <property type="entry name" value="Nucleic acid-binding proteins"/>
    <property type="match status" value="1"/>
</dbReference>
<keyword evidence="5" id="KW-1185">Reference proteome</keyword>
<dbReference type="AlphaFoldDB" id="A0A0J1GT66"/>
<accession>A0A0J1GT66</accession>
<dbReference type="EMBL" id="LDOT01000041">
    <property type="protein sequence ID" value="KLV02930.1"/>
    <property type="molecule type" value="Genomic_DNA"/>
</dbReference>
<dbReference type="InterPro" id="IPR003512">
    <property type="entry name" value="Phage_M13_G5P_DNA-bd"/>
</dbReference>
<name>A0A0J1GT66_9GAMM</name>
<dbReference type="STRING" id="1195763.ABT56_20970"/>